<dbReference type="HOGENOM" id="CLU_039864_0_0_1"/>
<reference evidence="2" key="1">
    <citation type="submission" date="2013-07" db="EMBL/GenBank/DDBJ databases">
        <title>The genome of an arbuscular mycorrhizal fungus provides insights into the evolution of the oldest plant symbiosis.</title>
        <authorList>
            <consortium name="DOE Joint Genome Institute"/>
            <person name="Tisserant E."/>
            <person name="Malbreil M."/>
            <person name="Kuo A."/>
            <person name="Kohler A."/>
            <person name="Symeonidi A."/>
            <person name="Balestrini R."/>
            <person name="Charron P."/>
            <person name="Duensing N."/>
            <person name="Frei-dit-Frey N."/>
            <person name="Gianinazzi-Pearson V."/>
            <person name="Gilbert B."/>
            <person name="Handa Y."/>
            <person name="Hijri M."/>
            <person name="Kaul R."/>
            <person name="Kawaguchi M."/>
            <person name="Krajinski F."/>
            <person name="Lammers P."/>
            <person name="Lapierre D."/>
            <person name="Masclaux F.G."/>
            <person name="Murat C."/>
            <person name="Morin E."/>
            <person name="Ndikumana S."/>
            <person name="Pagni M."/>
            <person name="Petitpierre D."/>
            <person name="Requena N."/>
            <person name="Rosikiewicz P."/>
            <person name="Riley R."/>
            <person name="Saito K."/>
            <person name="San Clemente H."/>
            <person name="Shapiro H."/>
            <person name="van Tuinen D."/>
            <person name="Becard G."/>
            <person name="Bonfante P."/>
            <person name="Paszkowski U."/>
            <person name="Shachar-Hill Y."/>
            <person name="Young J.P."/>
            <person name="Sanders I.R."/>
            <person name="Henrissat B."/>
            <person name="Rensing S.A."/>
            <person name="Grigoriev I.V."/>
            <person name="Corradi N."/>
            <person name="Roux C."/>
            <person name="Martin F."/>
        </authorList>
    </citation>
    <scope>NUCLEOTIDE SEQUENCE</scope>
    <source>
        <strain evidence="2">DAOM 197198</strain>
    </source>
</reference>
<dbReference type="PANTHER" id="PTHR34825:SF1">
    <property type="entry name" value="AAA-ATPASE-LIKE DOMAIN-CONTAINING PROTEIN"/>
    <property type="match status" value="1"/>
</dbReference>
<dbReference type="InterPro" id="IPR018631">
    <property type="entry name" value="AAA-ATPase-like_dom"/>
</dbReference>
<proteinExistence type="predicted"/>
<protein>
    <recommendedName>
        <fullName evidence="1">AAA-ATPase-like domain-containing protein</fullName>
    </recommendedName>
</protein>
<accession>U9UPU7</accession>
<organism evidence="2">
    <name type="scientific">Rhizophagus irregularis (strain DAOM 181602 / DAOM 197198 / MUCL 43194)</name>
    <name type="common">Arbuscular mycorrhizal fungus</name>
    <name type="synonym">Glomus intraradices</name>
    <dbReference type="NCBI Taxonomy" id="747089"/>
    <lineage>
        <taxon>Eukaryota</taxon>
        <taxon>Fungi</taxon>
        <taxon>Fungi incertae sedis</taxon>
        <taxon>Mucoromycota</taxon>
        <taxon>Glomeromycotina</taxon>
        <taxon>Glomeromycetes</taxon>
        <taxon>Glomerales</taxon>
        <taxon>Glomeraceae</taxon>
        <taxon>Rhizophagus</taxon>
    </lineage>
</organism>
<dbReference type="EMBL" id="KI275587">
    <property type="protein sequence ID" value="ESA22444.1"/>
    <property type="molecule type" value="Genomic_DNA"/>
</dbReference>
<dbReference type="PANTHER" id="PTHR34825">
    <property type="entry name" value="CONSERVED PROTEIN, WITH A WEAK D-GALACTARATE DEHYDRATASE/ALTRONATE HYDROLASE DOMAIN"/>
    <property type="match status" value="1"/>
</dbReference>
<gene>
    <name evidence="2" type="ORF">GLOINDRAFT_91406</name>
</gene>
<sequence length="520" mass="60143">MRNSYAFRFLLSCHFFQFQSNVSFSKPLPIISTESLPSSESLPIYLSGLFEDLRVEDSYYLDKTHFIPKIEALCACAILSLHPRHFGKTLFLTTLSSYYDIKNSDRFEKLFQDLFIRKNPIPLASKFLILKLNFSGLYTDKTMNAVLKNQPLLRDLSIHNKIKAEAKIKLMENSFKRFFSMLKTACDESIARIFLTGVTPFVMAEFTSGFNISENLTLKKGFWDLYRFKKSEIEFLLNKIFGNSLSDNIKKEIMFLLKKENDGYFFHCNQPEGIYNPARILYSIRQLMFQKKEMDVGQDPSVIFTTLNNFPFDLQTLPAQTILDLIVNNPLGKSILTEALNRRPLNSKHGIEQRFQLTNIRELPINRISLLSFMFYNGAITYQPNSSPASLQHNFEIPNCVAKKEFITEAFKIYEKTLLKPLKDNSVKHPNEEVLKQAFIDTLILTLHADIEPEFQMYSQSSDFFNGKAIDLVKTSANKMIAIEFDNIKIENVILDGIQSSWQKVTDISQLLLKNQMMKF</sequence>
<name>U9UPU7_RHIID</name>
<dbReference type="Pfam" id="PF09820">
    <property type="entry name" value="AAA-ATPase_like"/>
    <property type="match status" value="1"/>
</dbReference>
<evidence type="ECO:0000259" key="1">
    <source>
        <dbReference type="Pfam" id="PF09820"/>
    </source>
</evidence>
<dbReference type="VEuPathDB" id="FungiDB:RhiirFUN_001549"/>
<feature type="domain" description="AAA-ATPase-like" evidence="1">
    <location>
        <begin position="50"/>
        <end position="141"/>
    </location>
</feature>
<evidence type="ECO:0000313" key="2">
    <source>
        <dbReference type="EMBL" id="ESA22444.1"/>
    </source>
</evidence>
<dbReference type="AlphaFoldDB" id="U9UPU7"/>